<keyword evidence="5" id="KW-0560">Oxidoreductase</keyword>
<dbReference type="Gene3D" id="2.60.120.620">
    <property type="entry name" value="q2cbj1_9rhob like domain"/>
    <property type="match status" value="1"/>
</dbReference>
<evidence type="ECO:0000313" key="8">
    <source>
        <dbReference type="EMBL" id="SDW23410.1"/>
    </source>
</evidence>
<dbReference type="GO" id="GO:0031543">
    <property type="term" value="F:peptidyl-proline dioxygenase activity"/>
    <property type="evidence" value="ECO:0007669"/>
    <property type="project" value="TreeGrafter"/>
</dbReference>
<evidence type="ECO:0000256" key="3">
    <source>
        <dbReference type="ARBA" id="ARBA00022896"/>
    </source>
</evidence>
<dbReference type="GO" id="GO:0031418">
    <property type="term" value="F:L-ascorbic acid binding"/>
    <property type="evidence" value="ECO:0007669"/>
    <property type="project" value="UniProtKB-KW"/>
</dbReference>
<keyword evidence="9" id="KW-1185">Reference proteome</keyword>
<sequence>MSTPPNLPSLQALIDDLAVQGWSQQPAFLPQSLTAELAQECRSRAAAGELAPAAIGRAAGQAIVEGIRGDRILWIEGGQSAACEQFLDAMEALRQALNRQLFLGLEELECHFAFYAPGAYYLRHFDRFRDDDLRTITVVFYLNPDWLPEQGGALRLYLDESRSLDVLPEAGTLACFVSAEFAHEVLPASRDRLSLTGWFRRRSDNVL</sequence>
<dbReference type="SMART" id="SM00702">
    <property type="entry name" value="P4Hc"/>
    <property type="match status" value="1"/>
</dbReference>
<dbReference type="OrthoDB" id="9783171at2"/>
<keyword evidence="2" id="KW-0479">Metal-binding</keyword>
<dbReference type="InterPro" id="IPR006620">
    <property type="entry name" value="Pro_4_hyd_alph"/>
</dbReference>
<protein>
    <submittedName>
        <fullName evidence="8">SM-20-related protein</fullName>
    </submittedName>
</protein>
<dbReference type="AlphaFoldDB" id="A0A1H2RW90"/>
<evidence type="ECO:0000259" key="7">
    <source>
        <dbReference type="PROSITE" id="PS51471"/>
    </source>
</evidence>
<evidence type="ECO:0000256" key="2">
    <source>
        <dbReference type="ARBA" id="ARBA00022723"/>
    </source>
</evidence>
<dbReference type="InterPro" id="IPR005123">
    <property type="entry name" value="Oxoglu/Fe-dep_dioxygenase_dom"/>
</dbReference>
<keyword evidence="6" id="KW-0408">Iron</keyword>
<organism evidence="8 9">
    <name type="scientific">Pseudomonas kuykendallii</name>
    <dbReference type="NCBI Taxonomy" id="1007099"/>
    <lineage>
        <taxon>Bacteria</taxon>
        <taxon>Pseudomonadati</taxon>
        <taxon>Pseudomonadota</taxon>
        <taxon>Gammaproteobacteria</taxon>
        <taxon>Pseudomonadales</taxon>
        <taxon>Pseudomonadaceae</taxon>
        <taxon>Pseudomonas</taxon>
    </lineage>
</organism>
<name>A0A1H2RW90_9PSED</name>
<dbReference type="InterPro" id="IPR044862">
    <property type="entry name" value="Pro_4_hyd_alph_FE2OG_OXY"/>
</dbReference>
<reference evidence="9" key="1">
    <citation type="submission" date="2016-10" db="EMBL/GenBank/DDBJ databases">
        <authorList>
            <person name="Varghese N."/>
            <person name="Submissions S."/>
        </authorList>
    </citation>
    <scope>NUCLEOTIDE SEQUENCE [LARGE SCALE GENOMIC DNA]</scope>
    <source>
        <strain evidence="9">NRRL B-59562</strain>
    </source>
</reference>
<dbReference type="InterPro" id="IPR051559">
    <property type="entry name" value="HIF_prolyl_hydroxylases"/>
</dbReference>
<gene>
    <name evidence="8" type="ORF">SAMN05216287_0471</name>
</gene>
<evidence type="ECO:0000256" key="4">
    <source>
        <dbReference type="ARBA" id="ARBA00022964"/>
    </source>
</evidence>
<keyword evidence="4" id="KW-0223">Dioxygenase</keyword>
<dbReference type="GO" id="GO:0071456">
    <property type="term" value="P:cellular response to hypoxia"/>
    <property type="evidence" value="ECO:0007669"/>
    <property type="project" value="TreeGrafter"/>
</dbReference>
<proteinExistence type="predicted"/>
<evidence type="ECO:0000313" key="9">
    <source>
        <dbReference type="Proteomes" id="UP000243778"/>
    </source>
</evidence>
<dbReference type="PANTHER" id="PTHR12907">
    <property type="entry name" value="EGL NINE HOMOLOG-RELATED"/>
    <property type="match status" value="1"/>
</dbReference>
<evidence type="ECO:0000256" key="6">
    <source>
        <dbReference type="ARBA" id="ARBA00023004"/>
    </source>
</evidence>
<keyword evidence="3" id="KW-0847">Vitamin C</keyword>
<comment type="cofactor">
    <cofactor evidence="1">
        <name>L-ascorbate</name>
        <dbReference type="ChEBI" id="CHEBI:38290"/>
    </cofactor>
</comment>
<dbReference type="PROSITE" id="PS51471">
    <property type="entry name" value="FE2OG_OXY"/>
    <property type="match status" value="1"/>
</dbReference>
<accession>A0A1H2RW90</accession>
<feature type="domain" description="Fe2OG dioxygenase" evidence="7">
    <location>
        <begin position="106"/>
        <end position="201"/>
    </location>
</feature>
<dbReference type="EMBL" id="FNNU01000001">
    <property type="protein sequence ID" value="SDW23410.1"/>
    <property type="molecule type" value="Genomic_DNA"/>
</dbReference>
<dbReference type="GO" id="GO:0008198">
    <property type="term" value="F:ferrous iron binding"/>
    <property type="evidence" value="ECO:0007669"/>
    <property type="project" value="TreeGrafter"/>
</dbReference>
<dbReference type="PANTHER" id="PTHR12907:SF26">
    <property type="entry name" value="HIF PROLYL HYDROXYLASE, ISOFORM C"/>
    <property type="match status" value="1"/>
</dbReference>
<evidence type="ECO:0000256" key="1">
    <source>
        <dbReference type="ARBA" id="ARBA00001961"/>
    </source>
</evidence>
<dbReference type="Proteomes" id="UP000243778">
    <property type="component" value="Unassembled WGS sequence"/>
</dbReference>
<dbReference type="STRING" id="1007099.SAMN05216287_0471"/>
<dbReference type="Pfam" id="PF13640">
    <property type="entry name" value="2OG-FeII_Oxy_3"/>
    <property type="match status" value="1"/>
</dbReference>
<evidence type="ECO:0000256" key="5">
    <source>
        <dbReference type="ARBA" id="ARBA00023002"/>
    </source>
</evidence>